<dbReference type="Proteomes" id="UP001055439">
    <property type="component" value="Chromosome 2"/>
</dbReference>
<keyword evidence="1" id="KW-0479">Metal-binding</keyword>
<feature type="compositionally biased region" description="Polar residues" evidence="2">
    <location>
        <begin position="1"/>
        <end position="10"/>
    </location>
</feature>
<dbReference type="InterPro" id="IPR036236">
    <property type="entry name" value="Znf_C2H2_sf"/>
</dbReference>
<accession>A0A9E7F2R6</accession>
<evidence type="ECO:0000313" key="5">
    <source>
        <dbReference type="Proteomes" id="UP001055439"/>
    </source>
</evidence>
<dbReference type="PANTHER" id="PTHR46353:SF23">
    <property type="entry name" value="C2H2 ZINC FINGER-CONTAINING PROTEIN-RELATED"/>
    <property type="match status" value="1"/>
</dbReference>
<evidence type="ECO:0000256" key="1">
    <source>
        <dbReference type="PROSITE-ProRule" id="PRU00042"/>
    </source>
</evidence>
<feature type="region of interest" description="Disordered" evidence="2">
    <location>
        <begin position="1"/>
        <end position="41"/>
    </location>
</feature>
<dbReference type="EMBL" id="CP097504">
    <property type="protein sequence ID" value="URD87502.1"/>
    <property type="molecule type" value="Genomic_DNA"/>
</dbReference>
<dbReference type="PROSITE" id="PS50157">
    <property type="entry name" value="ZINC_FINGER_C2H2_2"/>
    <property type="match status" value="1"/>
</dbReference>
<dbReference type="GO" id="GO:0005634">
    <property type="term" value="C:nucleus"/>
    <property type="evidence" value="ECO:0007669"/>
    <property type="project" value="TreeGrafter"/>
</dbReference>
<dbReference type="InterPro" id="IPR044299">
    <property type="entry name" value="GIS3/ZFP5/ZFP6"/>
</dbReference>
<dbReference type="SUPFAM" id="SSF57667">
    <property type="entry name" value="beta-beta-alpha zinc fingers"/>
    <property type="match status" value="1"/>
</dbReference>
<dbReference type="GO" id="GO:0008270">
    <property type="term" value="F:zinc ion binding"/>
    <property type="evidence" value="ECO:0007669"/>
    <property type="project" value="UniProtKB-KW"/>
</dbReference>
<dbReference type="GO" id="GO:0009740">
    <property type="term" value="P:gibberellic acid mediated signaling pathway"/>
    <property type="evidence" value="ECO:0007669"/>
    <property type="project" value="TreeGrafter"/>
</dbReference>
<organism evidence="4 5">
    <name type="scientific">Musa troglodytarum</name>
    <name type="common">fe'i banana</name>
    <dbReference type="NCBI Taxonomy" id="320322"/>
    <lineage>
        <taxon>Eukaryota</taxon>
        <taxon>Viridiplantae</taxon>
        <taxon>Streptophyta</taxon>
        <taxon>Embryophyta</taxon>
        <taxon>Tracheophyta</taxon>
        <taxon>Spermatophyta</taxon>
        <taxon>Magnoliopsida</taxon>
        <taxon>Liliopsida</taxon>
        <taxon>Zingiberales</taxon>
        <taxon>Musaceae</taxon>
        <taxon>Musa</taxon>
    </lineage>
</organism>
<keyword evidence="1" id="KW-0862">Zinc</keyword>
<dbReference type="GO" id="GO:0010090">
    <property type="term" value="P:trichome morphogenesis"/>
    <property type="evidence" value="ECO:0007669"/>
    <property type="project" value="InterPro"/>
</dbReference>
<dbReference type="InterPro" id="IPR013087">
    <property type="entry name" value="Znf_C2H2_type"/>
</dbReference>
<dbReference type="AlphaFoldDB" id="A0A9E7F2R6"/>
<keyword evidence="1" id="KW-0863">Zinc-finger</keyword>
<name>A0A9E7F2R6_9LILI</name>
<protein>
    <submittedName>
        <fullName evidence="4">Zinc finger protein</fullName>
    </submittedName>
</protein>
<reference evidence="4" key="1">
    <citation type="submission" date="2022-05" db="EMBL/GenBank/DDBJ databases">
        <title>The Musa troglodytarum L. genome provides insights into the mechanism of non-climacteric behaviour and enrichment of carotenoids.</title>
        <authorList>
            <person name="Wang J."/>
        </authorList>
    </citation>
    <scope>NUCLEOTIDE SEQUENCE</scope>
    <source>
        <tissue evidence="4">Leaf</tissue>
    </source>
</reference>
<dbReference type="Gene3D" id="3.30.160.60">
    <property type="entry name" value="Classic Zinc Finger"/>
    <property type="match status" value="1"/>
</dbReference>
<evidence type="ECO:0000313" key="4">
    <source>
        <dbReference type="EMBL" id="URD87502.1"/>
    </source>
</evidence>
<sequence length="235" mass="24889">MSGIKCTSKNSSSSSSRQKLLGFHVSDEEKTRLTSESYSSSTTTMATAPAYGGGDGADVRKYQCQYCRREFTNWQALGGHQNAHKKERQQLNRAHMHHHPHGGGFWAPTGQMCQANPMVAAIAPQPHLLPVPAGWVCISQPPPLHVSHACAFPSSSVPPVVPPAVPCSTAGGGARLLQEDAGSFTRFSTTVPVTKRKDSSDSGESSGLDLQLRLAPTGSVSYLPISTGCAFSGRG</sequence>
<keyword evidence="5" id="KW-1185">Reference proteome</keyword>
<feature type="domain" description="C2H2-type" evidence="3">
    <location>
        <begin position="62"/>
        <end position="89"/>
    </location>
</feature>
<evidence type="ECO:0000259" key="3">
    <source>
        <dbReference type="PROSITE" id="PS50157"/>
    </source>
</evidence>
<dbReference type="PANTHER" id="PTHR46353">
    <property type="entry name" value="ZINC FINGER PROTEIN 5"/>
    <property type="match status" value="1"/>
</dbReference>
<dbReference type="OrthoDB" id="772256at2759"/>
<dbReference type="GO" id="GO:0009736">
    <property type="term" value="P:cytokinin-activated signaling pathway"/>
    <property type="evidence" value="ECO:0007669"/>
    <property type="project" value="TreeGrafter"/>
</dbReference>
<dbReference type="PROSITE" id="PS00028">
    <property type="entry name" value="ZINC_FINGER_C2H2_1"/>
    <property type="match status" value="1"/>
</dbReference>
<dbReference type="GO" id="GO:0003700">
    <property type="term" value="F:DNA-binding transcription factor activity"/>
    <property type="evidence" value="ECO:0007669"/>
    <property type="project" value="TreeGrafter"/>
</dbReference>
<gene>
    <name evidence="4" type="ORF">MUK42_28065</name>
</gene>
<evidence type="ECO:0000256" key="2">
    <source>
        <dbReference type="SAM" id="MobiDB-lite"/>
    </source>
</evidence>
<proteinExistence type="predicted"/>
<dbReference type="GO" id="GO:0000976">
    <property type="term" value="F:transcription cis-regulatory region binding"/>
    <property type="evidence" value="ECO:0007669"/>
    <property type="project" value="TreeGrafter"/>
</dbReference>